<reference evidence="2" key="1">
    <citation type="submission" date="2016-11" db="EMBL/GenBank/DDBJ databases">
        <title>The genome of Nicotiana attenuata.</title>
        <authorList>
            <person name="Xu S."/>
            <person name="Brockmoeller T."/>
            <person name="Gaquerel E."/>
            <person name="Navarro A."/>
            <person name="Kuhl H."/>
            <person name="Gase K."/>
            <person name="Ling Z."/>
            <person name="Zhou W."/>
            <person name="Kreitzer C."/>
            <person name="Stanke M."/>
            <person name="Tang H."/>
            <person name="Lyons E."/>
            <person name="Pandey P."/>
            <person name="Pandey S.P."/>
            <person name="Timmermann B."/>
            <person name="Baldwin I.T."/>
        </authorList>
    </citation>
    <scope>NUCLEOTIDE SEQUENCE [LARGE SCALE GENOMIC DNA]</scope>
    <source>
        <strain evidence="2">UT</strain>
    </source>
</reference>
<dbReference type="Gene3D" id="3.60.10.10">
    <property type="entry name" value="Endonuclease/exonuclease/phosphatase"/>
    <property type="match status" value="1"/>
</dbReference>
<feature type="region of interest" description="Disordered" evidence="1">
    <location>
        <begin position="1"/>
        <end position="20"/>
    </location>
</feature>
<dbReference type="Proteomes" id="UP000187609">
    <property type="component" value="Unassembled WGS sequence"/>
</dbReference>
<feature type="region of interest" description="Disordered" evidence="1">
    <location>
        <begin position="59"/>
        <end position="79"/>
    </location>
</feature>
<dbReference type="InterPro" id="IPR036691">
    <property type="entry name" value="Endo/exonu/phosph_ase_sf"/>
</dbReference>
<keyword evidence="3" id="KW-1185">Reference proteome</keyword>
<proteinExistence type="predicted"/>
<evidence type="ECO:0000313" key="3">
    <source>
        <dbReference type="Proteomes" id="UP000187609"/>
    </source>
</evidence>
<accession>A0A1J6IJE6</accession>
<protein>
    <submittedName>
        <fullName evidence="2">Uncharacterized protein</fullName>
    </submittedName>
</protein>
<dbReference type="EMBL" id="MJEQ01037185">
    <property type="protein sequence ID" value="OIT04850.1"/>
    <property type="molecule type" value="Genomic_DNA"/>
</dbReference>
<dbReference type="AlphaFoldDB" id="A0A1J6IJE6"/>
<sequence>MGNEPPVSFQSTPTNDTTIPNTTIHACPSITTCGHTRATLRIQPRTSIAPIIPLHAQASPYHPLTPPTSPLQHPSPPPDELDEIAQLEVAATMAEIQETLPILCYINGNKTYTLKEQYERKVVITCPPKLLSVSLNIRPTRNPEVGKFAIVLIPARVNRSSTMETETPHSPLNNQSMQFVICNCRGAQSPELKHNFRSMLNYHKPALVALLETHMQDHETLKSEFGFSHLAQSPTEGISGGIALLGRLMKLS</sequence>
<dbReference type="PANTHER" id="PTHR35218:SF9">
    <property type="entry name" value="ENDONUCLEASE_EXONUCLEASE_PHOSPHATASE DOMAIN-CONTAINING PROTEIN"/>
    <property type="match status" value="1"/>
</dbReference>
<name>A0A1J6IJE6_NICAT</name>
<dbReference type="Gramene" id="OIT04850">
    <property type="protein sequence ID" value="OIT04850"/>
    <property type="gene ID" value="A4A49_21737"/>
</dbReference>
<evidence type="ECO:0000256" key="1">
    <source>
        <dbReference type="SAM" id="MobiDB-lite"/>
    </source>
</evidence>
<organism evidence="2 3">
    <name type="scientific">Nicotiana attenuata</name>
    <name type="common">Coyote tobacco</name>
    <dbReference type="NCBI Taxonomy" id="49451"/>
    <lineage>
        <taxon>Eukaryota</taxon>
        <taxon>Viridiplantae</taxon>
        <taxon>Streptophyta</taxon>
        <taxon>Embryophyta</taxon>
        <taxon>Tracheophyta</taxon>
        <taxon>Spermatophyta</taxon>
        <taxon>Magnoliopsida</taxon>
        <taxon>eudicotyledons</taxon>
        <taxon>Gunneridae</taxon>
        <taxon>Pentapetalae</taxon>
        <taxon>asterids</taxon>
        <taxon>lamiids</taxon>
        <taxon>Solanales</taxon>
        <taxon>Solanaceae</taxon>
        <taxon>Nicotianoideae</taxon>
        <taxon>Nicotianeae</taxon>
        <taxon>Nicotiana</taxon>
    </lineage>
</organism>
<gene>
    <name evidence="2" type="ORF">A4A49_21737</name>
</gene>
<evidence type="ECO:0000313" key="2">
    <source>
        <dbReference type="EMBL" id="OIT04850.1"/>
    </source>
</evidence>
<dbReference type="PANTHER" id="PTHR35218">
    <property type="entry name" value="RNASE H DOMAIN-CONTAINING PROTEIN"/>
    <property type="match status" value="1"/>
</dbReference>
<feature type="compositionally biased region" description="Pro residues" evidence="1">
    <location>
        <begin position="63"/>
        <end position="78"/>
    </location>
</feature>
<comment type="caution">
    <text evidence="2">The sequence shown here is derived from an EMBL/GenBank/DDBJ whole genome shotgun (WGS) entry which is preliminary data.</text>
</comment>